<accession>A0A354M175</accession>
<dbReference type="AlphaFoldDB" id="A0A354M175"/>
<gene>
    <name evidence="2" type="ORF">DDY73_04610</name>
</gene>
<dbReference type="Pfam" id="PF10677">
    <property type="entry name" value="DUF2490"/>
    <property type="match status" value="1"/>
</dbReference>
<comment type="caution">
    <text evidence="2">The sequence shown here is derived from an EMBL/GenBank/DDBJ whole genome shotgun (WGS) entry which is preliminary data.</text>
</comment>
<sequence length="231" mass="27331">MNRIIMNRFVCFRITLVIVFVAVFFNRVSAVEFDSGMMFGITVQKQFTKRFGAQVQQNLWINQNFTRYERYMPIVGLHYSIWKNYLKANVYYYYLNQQSETGSRIHRQRYQLGLSGGYTFTHLSVSLLSRFESTYTRNASRNPNNKWRNRAQFSYIVSRQCNWKPFIATEIFNTLNRLGGNATERVWYEIGAECSLDKSMSIELKLREEQMLLTSPEKLNTFLGVAYKVKL</sequence>
<name>A0A354M175_9BACT</name>
<protein>
    <recommendedName>
        <fullName evidence="4">DUF2490 domain-containing protein</fullName>
    </recommendedName>
</protein>
<evidence type="ECO:0008006" key="4">
    <source>
        <dbReference type="Google" id="ProtNLM"/>
    </source>
</evidence>
<dbReference type="InterPro" id="IPR053713">
    <property type="entry name" value="Bact_OM_Channel_sf"/>
</dbReference>
<proteinExistence type="predicted"/>
<dbReference type="EMBL" id="DNWC01000059">
    <property type="protein sequence ID" value="HBJ08264.1"/>
    <property type="molecule type" value="Genomic_DNA"/>
</dbReference>
<evidence type="ECO:0000313" key="2">
    <source>
        <dbReference type="EMBL" id="HBJ08264.1"/>
    </source>
</evidence>
<dbReference type="Proteomes" id="UP000262954">
    <property type="component" value="Unassembled WGS sequence"/>
</dbReference>
<keyword evidence="1" id="KW-0732">Signal</keyword>
<reference evidence="2 3" key="1">
    <citation type="journal article" date="2018" name="Nat. Biotechnol.">
        <title>A standardized bacterial taxonomy based on genome phylogeny substantially revises the tree of life.</title>
        <authorList>
            <person name="Parks D.H."/>
            <person name="Chuvochina M."/>
            <person name="Waite D.W."/>
            <person name="Rinke C."/>
            <person name="Skarshewski A."/>
            <person name="Chaumeil P.A."/>
            <person name="Hugenholtz P."/>
        </authorList>
    </citation>
    <scope>NUCLEOTIDE SEQUENCE [LARGE SCALE GENOMIC DNA]</scope>
    <source>
        <strain evidence="2">UBA11482</strain>
    </source>
</reference>
<organism evidence="2 3">
    <name type="scientific">Coprobacter fastidiosus</name>
    <dbReference type="NCBI Taxonomy" id="1099853"/>
    <lineage>
        <taxon>Bacteria</taxon>
        <taxon>Pseudomonadati</taxon>
        <taxon>Bacteroidota</taxon>
        <taxon>Bacteroidia</taxon>
        <taxon>Bacteroidales</taxon>
        <taxon>Barnesiellaceae</taxon>
        <taxon>Coprobacter</taxon>
    </lineage>
</organism>
<evidence type="ECO:0000313" key="3">
    <source>
        <dbReference type="Proteomes" id="UP000262954"/>
    </source>
</evidence>
<evidence type="ECO:0000256" key="1">
    <source>
        <dbReference type="ARBA" id="ARBA00022729"/>
    </source>
</evidence>
<dbReference type="Gene3D" id="2.40.160.40">
    <property type="entry name" value="monomeric porin ompg"/>
    <property type="match status" value="1"/>
</dbReference>
<dbReference type="InterPro" id="IPR019619">
    <property type="entry name" value="DUF2490"/>
</dbReference>